<protein>
    <submittedName>
        <fullName evidence="1">Uncharacterized protein</fullName>
    </submittedName>
</protein>
<evidence type="ECO:0000313" key="1">
    <source>
        <dbReference type="EMBL" id="AYV79874.1"/>
    </source>
</evidence>
<organism evidence="1">
    <name type="scientific">Gaeavirus sp</name>
    <dbReference type="NCBI Taxonomy" id="2487767"/>
    <lineage>
        <taxon>Viruses</taxon>
        <taxon>Varidnaviria</taxon>
        <taxon>Bamfordvirae</taxon>
        <taxon>Nucleocytoviricota</taxon>
        <taxon>Megaviricetes</taxon>
        <taxon>Imitervirales</taxon>
        <taxon>Mimiviridae</taxon>
        <taxon>Klosneuvirinae</taxon>
    </lineage>
</organism>
<gene>
    <name evidence="1" type="ORF">Gaeavirus1_11</name>
</gene>
<name>A0A3G5A031_9VIRU</name>
<dbReference type="EMBL" id="MK072199">
    <property type="protein sequence ID" value="AYV79874.1"/>
    <property type="molecule type" value="Genomic_DNA"/>
</dbReference>
<reference evidence="1" key="1">
    <citation type="submission" date="2018-10" db="EMBL/GenBank/DDBJ databases">
        <title>Hidden diversity of soil giant viruses.</title>
        <authorList>
            <person name="Schulz F."/>
            <person name="Alteio L."/>
            <person name="Goudeau D."/>
            <person name="Ryan E.M."/>
            <person name="Malmstrom R.R."/>
            <person name="Blanchard J."/>
            <person name="Woyke T."/>
        </authorList>
    </citation>
    <scope>NUCLEOTIDE SEQUENCE</scope>
    <source>
        <strain evidence="1">GAV1</strain>
    </source>
</reference>
<sequence>MEDSFKNKHKFAFLQILFENNIKYTRLTMPESVKATTLNYVEKSTELFE</sequence>
<accession>A0A3G5A031</accession>
<proteinExistence type="predicted"/>